<accession>A0A3N4A8R9</accession>
<dbReference type="PRINTS" id="PR00035">
    <property type="entry name" value="HTHGNTR"/>
</dbReference>
<protein>
    <submittedName>
        <fullName evidence="5">GntR family transcriptional regulator</fullName>
    </submittedName>
</protein>
<dbReference type="EMBL" id="RKMF01000016">
    <property type="protein sequence ID" value="ROZ61934.1"/>
    <property type="molecule type" value="Genomic_DNA"/>
</dbReference>
<evidence type="ECO:0000256" key="1">
    <source>
        <dbReference type="ARBA" id="ARBA00023015"/>
    </source>
</evidence>
<dbReference type="InterPro" id="IPR011711">
    <property type="entry name" value="GntR_C"/>
</dbReference>
<dbReference type="RefSeq" id="WP_123826314.1">
    <property type="nucleotide sequence ID" value="NZ_RKMF01000016.1"/>
</dbReference>
<dbReference type="GO" id="GO:0003700">
    <property type="term" value="F:DNA-binding transcription factor activity"/>
    <property type="evidence" value="ECO:0007669"/>
    <property type="project" value="InterPro"/>
</dbReference>
<dbReference type="OrthoDB" id="5243844at2"/>
<dbReference type="PROSITE" id="PS50949">
    <property type="entry name" value="HTH_GNTR"/>
    <property type="match status" value="1"/>
</dbReference>
<dbReference type="Proteomes" id="UP000270616">
    <property type="component" value="Unassembled WGS sequence"/>
</dbReference>
<dbReference type="Gene3D" id="1.10.10.10">
    <property type="entry name" value="Winged helix-like DNA-binding domain superfamily/Winged helix DNA-binding domain"/>
    <property type="match status" value="1"/>
</dbReference>
<organism evidence="5 6">
    <name type="scientific">Kocuria soli</name>
    <dbReference type="NCBI Taxonomy" id="2485125"/>
    <lineage>
        <taxon>Bacteria</taxon>
        <taxon>Bacillati</taxon>
        <taxon>Actinomycetota</taxon>
        <taxon>Actinomycetes</taxon>
        <taxon>Micrococcales</taxon>
        <taxon>Micrococcaceae</taxon>
        <taxon>Kocuria</taxon>
    </lineage>
</organism>
<keyword evidence="6" id="KW-1185">Reference proteome</keyword>
<dbReference type="PANTHER" id="PTHR43537">
    <property type="entry name" value="TRANSCRIPTIONAL REGULATOR, GNTR FAMILY"/>
    <property type="match status" value="1"/>
</dbReference>
<name>A0A3N4A8R9_9MICC</name>
<dbReference type="GO" id="GO:0003677">
    <property type="term" value="F:DNA binding"/>
    <property type="evidence" value="ECO:0007669"/>
    <property type="project" value="UniProtKB-KW"/>
</dbReference>
<evidence type="ECO:0000313" key="5">
    <source>
        <dbReference type="EMBL" id="ROZ61934.1"/>
    </source>
</evidence>
<keyword evidence="3" id="KW-0804">Transcription</keyword>
<dbReference type="SUPFAM" id="SSF48008">
    <property type="entry name" value="GntR ligand-binding domain-like"/>
    <property type="match status" value="1"/>
</dbReference>
<evidence type="ECO:0000256" key="3">
    <source>
        <dbReference type="ARBA" id="ARBA00023163"/>
    </source>
</evidence>
<dbReference type="InterPro" id="IPR000524">
    <property type="entry name" value="Tscrpt_reg_HTH_GntR"/>
</dbReference>
<dbReference type="Pfam" id="PF07729">
    <property type="entry name" value="FCD"/>
    <property type="match status" value="1"/>
</dbReference>
<comment type="caution">
    <text evidence="5">The sequence shown here is derived from an EMBL/GenBank/DDBJ whole genome shotgun (WGS) entry which is preliminary data.</text>
</comment>
<dbReference type="AlphaFoldDB" id="A0A3N4A8R9"/>
<sequence>MTHSDALADLLRQRIIDGEFMPGSRLSESALSNQFEVSRNTLRETYRALAEQGLLTHVPHRGVSVSAPSMADVVDIYRCRRTVECTTMRGSRPEHPAVQRMADALHLAETHLAAEDWLGIGSANMAFHEGIVALSDSPRLMRMFRNVAAELRLVFLTLDDPHALHAPFVASNRRVLTVFTAEGPEAGALELERYLLNSERSVLGAYTRANRA</sequence>
<feature type="domain" description="HTH gntR-type" evidence="4">
    <location>
        <begin position="1"/>
        <end position="68"/>
    </location>
</feature>
<dbReference type="InterPro" id="IPR008920">
    <property type="entry name" value="TF_FadR/GntR_C"/>
</dbReference>
<dbReference type="Gene3D" id="1.20.120.530">
    <property type="entry name" value="GntR ligand-binding domain-like"/>
    <property type="match status" value="1"/>
</dbReference>
<dbReference type="SMART" id="SM00345">
    <property type="entry name" value="HTH_GNTR"/>
    <property type="match status" value="1"/>
</dbReference>
<dbReference type="SUPFAM" id="SSF46785">
    <property type="entry name" value="Winged helix' DNA-binding domain"/>
    <property type="match status" value="1"/>
</dbReference>
<dbReference type="Pfam" id="PF00392">
    <property type="entry name" value="GntR"/>
    <property type="match status" value="1"/>
</dbReference>
<reference evidence="5 6" key="1">
    <citation type="submission" date="2018-10" db="EMBL/GenBank/DDBJ databases">
        <title>Kocuria sp. M5W7-7, whole genome shotgun sequence.</title>
        <authorList>
            <person name="Tuo L."/>
        </authorList>
    </citation>
    <scope>NUCLEOTIDE SEQUENCE [LARGE SCALE GENOMIC DNA]</scope>
    <source>
        <strain evidence="5 6">M5W7-7</strain>
    </source>
</reference>
<proteinExistence type="predicted"/>
<evidence type="ECO:0000259" key="4">
    <source>
        <dbReference type="PROSITE" id="PS50949"/>
    </source>
</evidence>
<gene>
    <name evidence="5" type="ORF">EDL96_11650</name>
</gene>
<keyword evidence="1" id="KW-0805">Transcription regulation</keyword>
<dbReference type="InterPro" id="IPR036388">
    <property type="entry name" value="WH-like_DNA-bd_sf"/>
</dbReference>
<dbReference type="PANTHER" id="PTHR43537:SF45">
    <property type="entry name" value="GNTR FAMILY REGULATORY PROTEIN"/>
    <property type="match status" value="1"/>
</dbReference>
<dbReference type="InterPro" id="IPR036390">
    <property type="entry name" value="WH_DNA-bd_sf"/>
</dbReference>
<dbReference type="CDD" id="cd07377">
    <property type="entry name" value="WHTH_GntR"/>
    <property type="match status" value="1"/>
</dbReference>
<evidence type="ECO:0000256" key="2">
    <source>
        <dbReference type="ARBA" id="ARBA00023125"/>
    </source>
</evidence>
<evidence type="ECO:0000313" key="6">
    <source>
        <dbReference type="Proteomes" id="UP000270616"/>
    </source>
</evidence>
<keyword evidence="2" id="KW-0238">DNA-binding</keyword>
<dbReference type="SMART" id="SM00895">
    <property type="entry name" value="FCD"/>
    <property type="match status" value="1"/>
</dbReference>